<organism evidence="2 3">
    <name type="scientific">Aulographum hederae CBS 113979</name>
    <dbReference type="NCBI Taxonomy" id="1176131"/>
    <lineage>
        <taxon>Eukaryota</taxon>
        <taxon>Fungi</taxon>
        <taxon>Dikarya</taxon>
        <taxon>Ascomycota</taxon>
        <taxon>Pezizomycotina</taxon>
        <taxon>Dothideomycetes</taxon>
        <taxon>Pleosporomycetidae</taxon>
        <taxon>Aulographales</taxon>
        <taxon>Aulographaceae</taxon>
    </lineage>
</organism>
<dbReference type="EMBL" id="ML977171">
    <property type="protein sequence ID" value="KAF1983907.1"/>
    <property type="molecule type" value="Genomic_DNA"/>
</dbReference>
<keyword evidence="3" id="KW-1185">Reference proteome</keyword>
<evidence type="ECO:0000259" key="1">
    <source>
        <dbReference type="Pfam" id="PF01738"/>
    </source>
</evidence>
<feature type="domain" description="Dienelactone hydrolase" evidence="1">
    <location>
        <begin position="34"/>
        <end position="276"/>
    </location>
</feature>
<dbReference type="Proteomes" id="UP000800041">
    <property type="component" value="Unassembled WGS sequence"/>
</dbReference>
<dbReference type="Gene3D" id="3.40.50.1820">
    <property type="entry name" value="alpha/beta hydrolase"/>
    <property type="match status" value="1"/>
</dbReference>
<protein>
    <submittedName>
        <fullName evidence="2">Alpha/beta-hydrolase</fullName>
    </submittedName>
</protein>
<proteinExistence type="predicted"/>
<dbReference type="SUPFAM" id="SSF53474">
    <property type="entry name" value="alpha/beta-Hydrolases"/>
    <property type="match status" value="1"/>
</dbReference>
<gene>
    <name evidence="2" type="ORF">K402DRAFT_456144</name>
</gene>
<evidence type="ECO:0000313" key="2">
    <source>
        <dbReference type="EMBL" id="KAF1983907.1"/>
    </source>
</evidence>
<dbReference type="GO" id="GO:0016787">
    <property type="term" value="F:hydrolase activity"/>
    <property type="evidence" value="ECO:0007669"/>
    <property type="project" value="UniProtKB-KW"/>
</dbReference>
<dbReference type="AlphaFoldDB" id="A0A6G1GSZ8"/>
<evidence type="ECO:0000313" key="3">
    <source>
        <dbReference type="Proteomes" id="UP000800041"/>
    </source>
</evidence>
<dbReference type="PANTHER" id="PTHR17630">
    <property type="entry name" value="DIENELACTONE HYDROLASE"/>
    <property type="match status" value="1"/>
</dbReference>
<reference evidence="2" key="1">
    <citation type="journal article" date="2020" name="Stud. Mycol.">
        <title>101 Dothideomycetes genomes: a test case for predicting lifestyles and emergence of pathogens.</title>
        <authorList>
            <person name="Haridas S."/>
            <person name="Albert R."/>
            <person name="Binder M."/>
            <person name="Bloem J."/>
            <person name="Labutti K."/>
            <person name="Salamov A."/>
            <person name="Andreopoulos B."/>
            <person name="Baker S."/>
            <person name="Barry K."/>
            <person name="Bills G."/>
            <person name="Bluhm B."/>
            <person name="Cannon C."/>
            <person name="Castanera R."/>
            <person name="Culley D."/>
            <person name="Daum C."/>
            <person name="Ezra D."/>
            <person name="Gonzalez J."/>
            <person name="Henrissat B."/>
            <person name="Kuo A."/>
            <person name="Liang C."/>
            <person name="Lipzen A."/>
            <person name="Lutzoni F."/>
            <person name="Magnuson J."/>
            <person name="Mondo S."/>
            <person name="Nolan M."/>
            <person name="Ohm R."/>
            <person name="Pangilinan J."/>
            <person name="Park H.-J."/>
            <person name="Ramirez L."/>
            <person name="Alfaro M."/>
            <person name="Sun H."/>
            <person name="Tritt A."/>
            <person name="Yoshinaga Y."/>
            <person name="Zwiers L.-H."/>
            <person name="Turgeon B."/>
            <person name="Goodwin S."/>
            <person name="Spatafora J."/>
            <person name="Crous P."/>
            <person name="Grigoriev I."/>
        </authorList>
    </citation>
    <scope>NUCLEOTIDE SEQUENCE</scope>
    <source>
        <strain evidence="2">CBS 113979</strain>
    </source>
</reference>
<dbReference type="PANTHER" id="PTHR17630:SF105">
    <property type="entry name" value="DIENELACTONE HYDROLASE FAMILY PROTEIN (AFU_ORTHOLOGUE AFUA_4G08790)"/>
    <property type="match status" value="1"/>
</dbReference>
<keyword evidence="2" id="KW-0378">Hydrolase</keyword>
<accession>A0A6G1GSZ8</accession>
<sequence length="280" mass="31332">MSGPCCAQGTLHTHVKPTGRETRLHGVDCYVADGPNGQPPNGIVVILPDIFGWKLPNTRILADNYARKGGFMVLVPEFMDGHAMPMAALKPLQLMDDGPVFTSLKRIKVALTYIPPLFSLSYHTRSKVCQPKIFNWFKALRQNEAASLRIGVAGFCWGGRWVFRLAADPERVGGKPLVDCAYTGHPAQVQVPVDAHNVKIPLSISQSVIDKPLPQPKAEEVRNILMEKTKSGQCECEFVWFTERQHGFALRFDSENTAEAQDALKAEDQAVEWYKRWLYQ</sequence>
<dbReference type="InterPro" id="IPR029058">
    <property type="entry name" value="AB_hydrolase_fold"/>
</dbReference>
<name>A0A6G1GSZ8_9PEZI</name>
<dbReference type="Pfam" id="PF01738">
    <property type="entry name" value="DLH"/>
    <property type="match status" value="1"/>
</dbReference>
<dbReference type="InterPro" id="IPR002925">
    <property type="entry name" value="Dienelactn_hydro"/>
</dbReference>
<dbReference type="OrthoDB" id="17560at2759"/>